<reference evidence="1" key="2">
    <citation type="submission" date="2025-08" db="UniProtKB">
        <authorList>
            <consortium name="Ensembl"/>
        </authorList>
    </citation>
    <scope>IDENTIFICATION</scope>
</reference>
<proteinExistence type="predicted"/>
<dbReference type="InterPro" id="IPR036397">
    <property type="entry name" value="RNaseH_sf"/>
</dbReference>
<reference evidence="1" key="3">
    <citation type="submission" date="2025-09" db="UniProtKB">
        <authorList>
            <consortium name="Ensembl"/>
        </authorList>
    </citation>
    <scope>IDENTIFICATION</scope>
</reference>
<dbReference type="PANTHER" id="PTHR47326:SF1">
    <property type="entry name" value="HTH PSQ-TYPE DOMAIN-CONTAINING PROTEIN"/>
    <property type="match status" value="1"/>
</dbReference>
<reference evidence="1" key="1">
    <citation type="submission" date="2021-06" db="EMBL/GenBank/DDBJ databases">
        <authorList>
            <consortium name="Wellcome Sanger Institute Data Sharing"/>
        </authorList>
    </citation>
    <scope>NUCLEOTIDE SEQUENCE [LARGE SCALE GENOMIC DNA]</scope>
</reference>
<evidence type="ECO:0000313" key="1">
    <source>
        <dbReference type="Ensembl" id="ENSECRP00000001619.1"/>
    </source>
</evidence>
<dbReference type="AlphaFoldDB" id="A0A8C4RH98"/>
<evidence type="ECO:0000313" key="2">
    <source>
        <dbReference type="Proteomes" id="UP000694620"/>
    </source>
</evidence>
<sequence length="180" mass="20660">MSGNLTNNQRKRETIYRIQDGPDHRLQFCEVVINEERQGNGIIDKVTLSDEAQYKLSGAGKCHNCVYYCTENPHVTIEDQLNQKGVTVWAGLSCKGVLEPVFFHTSVTHDLDLNMLRDNFLDQQLSNRWIDLTPMDFFFWGVIKDNKKMMTIKNCAKVCLSVASSLQECVNNECQKLEHL</sequence>
<organism evidence="1 2">
    <name type="scientific">Erpetoichthys calabaricus</name>
    <name type="common">Rope fish</name>
    <name type="synonym">Calamoichthys calabaricus</name>
    <dbReference type="NCBI Taxonomy" id="27687"/>
    <lineage>
        <taxon>Eukaryota</taxon>
        <taxon>Metazoa</taxon>
        <taxon>Chordata</taxon>
        <taxon>Craniata</taxon>
        <taxon>Vertebrata</taxon>
        <taxon>Euteleostomi</taxon>
        <taxon>Actinopterygii</taxon>
        <taxon>Polypteriformes</taxon>
        <taxon>Polypteridae</taxon>
        <taxon>Erpetoichthys</taxon>
    </lineage>
</organism>
<keyword evidence="2" id="KW-1185">Reference proteome</keyword>
<accession>A0A8C4RH98</accession>
<dbReference type="PANTHER" id="PTHR47326">
    <property type="entry name" value="TRANSPOSABLE ELEMENT TC3 TRANSPOSASE-LIKE PROTEIN"/>
    <property type="match status" value="1"/>
</dbReference>
<dbReference type="Gene3D" id="3.30.420.10">
    <property type="entry name" value="Ribonuclease H-like superfamily/Ribonuclease H"/>
    <property type="match status" value="1"/>
</dbReference>
<name>A0A8C4RH98_ERPCA</name>
<dbReference type="Ensembl" id="ENSECRT00000001642.1">
    <property type="protein sequence ID" value="ENSECRP00000001619.1"/>
    <property type="gene ID" value="ENSECRG00000001129.1"/>
</dbReference>
<dbReference type="GO" id="GO:0003676">
    <property type="term" value="F:nucleic acid binding"/>
    <property type="evidence" value="ECO:0007669"/>
    <property type="project" value="InterPro"/>
</dbReference>
<dbReference type="Proteomes" id="UP000694620">
    <property type="component" value="Chromosome 3"/>
</dbReference>
<protein>
    <submittedName>
        <fullName evidence="1">Uncharacterized protein</fullName>
    </submittedName>
</protein>